<evidence type="ECO:0000259" key="2">
    <source>
        <dbReference type="Pfam" id="PF03235"/>
    </source>
</evidence>
<accession>A0A9N8GZE7</accession>
<organism evidence="3 4">
    <name type="scientific">Seminavis robusta</name>
    <dbReference type="NCBI Taxonomy" id="568900"/>
    <lineage>
        <taxon>Eukaryota</taxon>
        <taxon>Sar</taxon>
        <taxon>Stramenopiles</taxon>
        <taxon>Ochrophyta</taxon>
        <taxon>Bacillariophyta</taxon>
        <taxon>Bacillariophyceae</taxon>
        <taxon>Bacillariophycidae</taxon>
        <taxon>Naviculales</taxon>
        <taxon>Naviculaceae</taxon>
        <taxon>Seminavis</taxon>
    </lineage>
</organism>
<name>A0A9N8GZE7_9STRA</name>
<dbReference type="PANTHER" id="PTHR35149">
    <property type="entry name" value="SLL5132 PROTEIN"/>
    <property type="match status" value="1"/>
</dbReference>
<reference evidence="3" key="1">
    <citation type="submission" date="2020-06" db="EMBL/GenBank/DDBJ databases">
        <authorList>
            <consortium name="Plant Systems Biology data submission"/>
        </authorList>
    </citation>
    <scope>NUCLEOTIDE SEQUENCE</scope>
    <source>
        <strain evidence="3">D6</strain>
    </source>
</reference>
<feature type="region of interest" description="Disordered" evidence="1">
    <location>
        <begin position="378"/>
        <end position="442"/>
    </location>
</feature>
<keyword evidence="4" id="KW-1185">Reference proteome</keyword>
<feature type="region of interest" description="Disordered" evidence="1">
    <location>
        <begin position="1"/>
        <end position="31"/>
    </location>
</feature>
<feature type="domain" description="GmrSD restriction endonucleases N-terminal" evidence="2">
    <location>
        <begin position="75"/>
        <end position="325"/>
    </location>
</feature>
<dbReference type="InterPro" id="IPR004919">
    <property type="entry name" value="GmrSD_N"/>
</dbReference>
<dbReference type="AlphaFoldDB" id="A0A9N8GZE7"/>
<sequence length="501" mass="56268">MSAATTTAGNGARPSKTLRGRRNGRPPWDPSAAYRPKNALEKQAMQSHAFRQKVQTANGATICNTTSDKVGRLPLKDLLTSDKFCVPIFQRRYCWTPLQWQTLLDDIQATLESQHQHSLGRLTCTNNIGKTNPKSNITNTNNTLTGVQMIPEGRSCILDGQQRFTTVTILLAAIRDLLPENDNDNLKLIHSINSLIFTDVIQLRAWCHKPDSQLQEGMELDFSRLVPTYCDRYSYYTAVLPKSDKTQAALVELESASSSITNNSWHRPLQAKNYFLSQLQSASTQRLQSIVHALLNNCNMLYFPVDIHQGHQDGTEDLMVIYERLAIRDATYCAPNRVGEFQTMDGADMIRNLLLGSMDTPANALDFYKTYWLPLEQQKQQRQDDDDASNDTNETSSSIGNLIQSFLEQQSRRKDGKNDDDDAKKTDGAAEDEEETPSSNVKKGIIGGQIYADFQAWFAARLHESKSSTNQDQDGRDANQNHLVRTVGEELLQFSQESHGA</sequence>
<feature type="compositionally biased region" description="Basic and acidic residues" evidence="1">
    <location>
        <begin position="410"/>
        <end position="428"/>
    </location>
</feature>
<feature type="compositionally biased region" description="Polar residues" evidence="1">
    <location>
        <begin position="390"/>
        <end position="409"/>
    </location>
</feature>
<proteinExistence type="predicted"/>
<evidence type="ECO:0000313" key="3">
    <source>
        <dbReference type="EMBL" id="CAB9496253.1"/>
    </source>
</evidence>
<dbReference type="EMBL" id="CAICTM010000003">
    <property type="protein sequence ID" value="CAB9496253.1"/>
    <property type="molecule type" value="Genomic_DNA"/>
</dbReference>
<comment type="caution">
    <text evidence="3">The sequence shown here is derived from an EMBL/GenBank/DDBJ whole genome shotgun (WGS) entry which is preliminary data.</text>
</comment>
<dbReference type="Proteomes" id="UP001153069">
    <property type="component" value="Unassembled WGS sequence"/>
</dbReference>
<gene>
    <name evidence="3" type="ORF">SEMRO_3_G002280.1</name>
</gene>
<evidence type="ECO:0000313" key="4">
    <source>
        <dbReference type="Proteomes" id="UP001153069"/>
    </source>
</evidence>
<dbReference type="Pfam" id="PF03235">
    <property type="entry name" value="GmrSD_N"/>
    <property type="match status" value="1"/>
</dbReference>
<feature type="region of interest" description="Disordered" evidence="1">
    <location>
        <begin position="464"/>
        <end position="501"/>
    </location>
</feature>
<protein>
    <recommendedName>
        <fullName evidence="2">GmrSD restriction endonucleases N-terminal domain-containing protein</fullName>
    </recommendedName>
</protein>
<dbReference type="PANTHER" id="PTHR35149:SF1">
    <property type="entry name" value="DUF5655 DOMAIN-CONTAINING PROTEIN"/>
    <property type="match status" value="1"/>
</dbReference>
<evidence type="ECO:0000256" key="1">
    <source>
        <dbReference type="SAM" id="MobiDB-lite"/>
    </source>
</evidence>